<reference evidence="2" key="1">
    <citation type="submission" date="2023-07" db="EMBL/GenBank/DDBJ databases">
        <authorList>
            <consortium name="AG Swart"/>
            <person name="Singh M."/>
            <person name="Singh A."/>
            <person name="Seah K."/>
            <person name="Emmerich C."/>
        </authorList>
    </citation>
    <scope>NUCLEOTIDE SEQUENCE</scope>
    <source>
        <strain evidence="2">DP1</strain>
    </source>
</reference>
<sequence length="420" mass="48676">MFLKPKQTRNKGFEGGNCPRFAPSRLLRRKAGFRLGGQNLSQERSCGKAMEDKKVQEINRQEENLKFIDSLLYNNERRNKPTVNKYDAREDIFKFMIAKEKILSSLHDIKTKSVVNTKLNSNGFQYSLNEENIAQNIQDIHPPIGKVEEEIIGMFHFRENLLQKAPGNFSLSSTHHDIRFEKTTPHNPLATNDHFYFPKKKEHSSTKRPISKGSFCGKKVRHPCFHNAASRRYRNRSKVPKSMKIEYTKKIDRTDMNNTSEISKVFKDKFLNFIDPIRTKDLNFLSTPNSPSLKSRRKLENLKSRSVRRPGTMGKVNGVSYMSSNRASNFEMSKKSQKINLSTYSNFRSNIEQPKEVPNLENDEDMKNIPQHLFNFMRNASKELLKNNSELNSQDDSNEIESQESSEPVITIQKRYGNPS</sequence>
<accession>A0AAD1UKQ6</accession>
<keyword evidence="3" id="KW-1185">Reference proteome</keyword>
<evidence type="ECO:0000256" key="1">
    <source>
        <dbReference type="SAM" id="MobiDB-lite"/>
    </source>
</evidence>
<evidence type="ECO:0000313" key="2">
    <source>
        <dbReference type="EMBL" id="CAI2369063.1"/>
    </source>
</evidence>
<dbReference type="EMBL" id="CAMPGE010010214">
    <property type="protein sequence ID" value="CAI2369063.1"/>
    <property type="molecule type" value="Genomic_DNA"/>
</dbReference>
<comment type="caution">
    <text evidence="2">The sequence shown here is derived from an EMBL/GenBank/DDBJ whole genome shotgun (WGS) entry which is preliminary data.</text>
</comment>
<gene>
    <name evidence="2" type="ORF">ECRASSUSDP1_LOCUS10360</name>
</gene>
<dbReference type="Proteomes" id="UP001295684">
    <property type="component" value="Unassembled WGS sequence"/>
</dbReference>
<name>A0AAD1UKQ6_EUPCR</name>
<protein>
    <submittedName>
        <fullName evidence="2">Uncharacterized protein</fullName>
    </submittedName>
</protein>
<dbReference type="AlphaFoldDB" id="A0AAD1UKQ6"/>
<proteinExistence type="predicted"/>
<feature type="region of interest" description="Disordered" evidence="1">
    <location>
        <begin position="390"/>
        <end position="420"/>
    </location>
</feature>
<evidence type="ECO:0000313" key="3">
    <source>
        <dbReference type="Proteomes" id="UP001295684"/>
    </source>
</evidence>
<organism evidence="2 3">
    <name type="scientific">Euplotes crassus</name>
    <dbReference type="NCBI Taxonomy" id="5936"/>
    <lineage>
        <taxon>Eukaryota</taxon>
        <taxon>Sar</taxon>
        <taxon>Alveolata</taxon>
        <taxon>Ciliophora</taxon>
        <taxon>Intramacronucleata</taxon>
        <taxon>Spirotrichea</taxon>
        <taxon>Hypotrichia</taxon>
        <taxon>Euplotida</taxon>
        <taxon>Euplotidae</taxon>
        <taxon>Moneuplotes</taxon>
    </lineage>
</organism>